<dbReference type="InterPro" id="IPR009057">
    <property type="entry name" value="Homeodomain-like_sf"/>
</dbReference>
<proteinExistence type="predicted"/>
<dbReference type="Gene3D" id="3.30.450.20">
    <property type="entry name" value="PAS domain"/>
    <property type="match status" value="1"/>
</dbReference>
<evidence type="ECO:0000313" key="8">
    <source>
        <dbReference type="Proteomes" id="UP001519344"/>
    </source>
</evidence>
<feature type="transmembrane region" description="Helical" evidence="4">
    <location>
        <begin position="324"/>
        <end position="345"/>
    </location>
</feature>
<protein>
    <submittedName>
        <fullName evidence="7">YesN/AraC family two-component response regulator</fullName>
    </submittedName>
</protein>
<dbReference type="PROSITE" id="PS50887">
    <property type="entry name" value="GGDEF"/>
    <property type="match status" value="1"/>
</dbReference>
<reference evidence="7 8" key="1">
    <citation type="submission" date="2021-03" db="EMBL/GenBank/DDBJ databases">
        <title>Genomic Encyclopedia of Type Strains, Phase IV (KMG-IV): sequencing the most valuable type-strain genomes for metagenomic binning, comparative biology and taxonomic classification.</title>
        <authorList>
            <person name="Goeker M."/>
        </authorList>
    </citation>
    <scope>NUCLEOTIDE SEQUENCE [LARGE SCALE GENOMIC DNA]</scope>
    <source>
        <strain evidence="7 8">DSM 24950</strain>
    </source>
</reference>
<evidence type="ECO:0000313" key="7">
    <source>
        <dbReference type="EMBL" id="MBP1963199.1"/>
    </source>
</evidence>
<feature type="domain" description="GGDEF" evidence="6">
    <location>
        <begin position="437"/>
        <end position="566"/>
    </location>
</feature>
<gene>
    <name evidence="7" type="ORF">J2Z65_002415</name>
</gene>
<dbReference type="SMART" id="SM00342">
    <property type="entry name" value="HTH_ARAC"/>
    <property type="match status" value="1"/>
</dbReference>
<evidence type="ECO:0000256" key="3">
    <source>
        <dbReference type="ARBA" id="ARBA00023163"/>
    </source>
</evidence>
<dbReference type="PANTHER" id="PTHR43280:SF2">
    <property type="entry name" value="HTH-TYPE TRANSCRIPTIONAL REGULATOR EXSA"/>
    <property type="match status" value="1"/>
</dbReference>
<comment type="caution">
    <text evidence="7">The sequence shown here is derived from an EMBL/GenBank/DDBJ whole genome shotgun (WGS) entry which is preliminary data.</text>
</comment>
<keyword evidence="2" id="KW-0238">DNA-binding</keyword>
<keyword evidence="4" id="KW-0472">Membrane</keyword>
<keyword evidence="3" id="KW-0804">Transcription</keyword>
<dbReference type="EMBL" id="JAGGKV010000005">
    <property type="protein sequence ID" value="MBP1963199.1"/>
    <property type="molecule type" value="Genomic_DNA"/>
</dbReference>
<evidence type="ECO:0000256" key="2">
    <source>
        <dbReference type="ARBA" id="ARBA00023125"/>
    </source>
</evidence>
<dbReference type="PROSITE" id="PS01124">
    <property type="entry name" value="HTH_ARAC_FAMILY_2"/>
    <property type="match status" value="1"/>
</dbReference>
<dbReference type="Gene3D" id="1.10.10.60">
    <property type="entry name" value="Homeodomain-like"/>
    <property type="match status" value="2"/>
</dbReference>
<keyword evidence="4" id="KW-1133">Transmembrane helix</keyword>
<dbReference type="CDD" id="cd18774">
    <property type="entry name" value="PDC2_HK_sensor"/>
    <property type="match status" value="1"/>
</dbReference>
<organism evidence="7 8">
    <name type="scientific">Paenibacillus aceris</name>
    <dbReference type="NCBI Taxonomy" id="869555"/>
    <lineage>
        <taxon>Bacteria</taxon>
        <taxon>Bacillati</taxon>
        <taxon>Bacillota</taxon>
        <taxon>Bacilli</taxon>
        <taxon>Bacillales</taxon>
        <taxon>Paenibacillaceae</taxon>
        <taxon>Paenibacillus</taxon>
    </lineage>
</organism>
<name>A0ABS4HX08_9BACL</name>
<evidence type="ECO:0000256" key="4">
    <source>
        <dbReference type="SAM" id="Phobius"/>
    </source>
</evidence>
<dbReference type="InterPro" id="IPR018060">
    <property type="entry name" value="HTH_AraC"/>
</dbReference>
<evidence type="ECO:0000259" key="6">
    <source>
        <dbReference type="PROSITE" id="PS50887"/>
    </source>
</evidence>
<dbReference type="Pfam" id="PF12833">
    <property type="entry name" value="HTH_18"/>
    <property type="match status" value="1"/>
</dbReference>
<dbReference type="PANTHER" id="PTHR43280">
    <property type="entry name" value="ARAC-FAMILY TRANSCRIPTIONAL REGULATOR"/>
    <property type="match status" value="1"/>
</dbReference>
<keyword evidence="8" id="KW-1185">Reference proteome</keyword>
<dbReference type="RefSeq" id="WP_167066265.1">
    <property type="nucleotide sequence ID" value="NZ_JAAOZR010000045.1"/>
</dbReference>
<feature type="domain" description="HTH araC/xylS-type" evidence="5">
    <location>
        <begin position="692"/>
        <end position="791"/>
    </location>
</feature>
<dbReference type="Proteomes" id="UP001519344">
    <property type="component" value="Unassembled WGS sequence"/>
</dbReference>
<evidence type="ECO:0000256" key="1">
    <source>
        <dbReference type="ARBA" id="ARBA00023015"/>
    </source>
</evidence>
<keyword evidence="4" id="KW-0812">Transmembrane</keyword>
<feature type="transmembrane region" description="Helical" evidence="4">
    <location>
        <begin position="20"/>
        <end position="42"/>
    </location>
</feature>
<accession>A0ABS4HX08</accession>
<sequence length="797" mass="91039">MVGRLKGWKRLAADRRKSVFLTLIFSYMIILLLPVTIGGIFYTRIEAIMIENANNSNTAMLEQVKRTMDSRMKEIDQLTQQIAFHPKLLKMFNPRGDGYAQQNLSSFIDFMGDMSRYSSVNSFIDDFYVYFNNSDIVLSPKMKTDSYTLYENIYHYQNLTYEQFKEQILLPYHARFFYPSKEMAVGLSQTKRMVTFVQSLPIGERDRVDGAFVILINENQITEMLASQGMRDETVFILDADGTVLMRTAGDAQESGEISSYLKELGDGLSGKESLAYTGVGMGKGQGVEKDMMVTYTTSNQNGWTYVSIIPKAVVLSQVNAVKMWAITVVLLCLAGGGAVCYYMAYRHYRPIRDLVHAVARGGGADSTGVFPKNEFELIREKVHTLFEKEKNLETTLSRHLLVVRTEFLSRLIRGHVDAAALTERDLQFMNVHFESGLFAVLLIDIDDFSQFSEQNTEREWALMRFILSNLSVELLEHKGYLIELERDRIAILVNLPTGNSRDTRMGTFVDKLKDMMDKRFKTKISISVSDVHEGIECIQECYNESVFAMAYKMIKGQNSVLYYEEVRKFGQPTYYYPMEMESQLMNVARSGDYANVEIILNRIYEVNFQSGGITPEMGKCLFFDLLSSLLKLSGSLNIDQNLVFSGESDPVRIISECATAEQMVDRIKRLYRRLCEAVQEDRTGHGEQLYRKMTDYIQEHFHDGMLSLTTMADHFDMNASYLSAFFKNYSGRNVSNYLTEIRLNTCKRLLAESTQTVSEIARQVGYASNIGLTRMFKKAEGITPGQYREAMKHESG</sequence>
<dbReference type="InterPro" id="IPR000160">
    <property type="entry name" value="GGDEF_dom"/>
</dbReference>
<keyword evidence="1" id="KW-0805">Transcription regulation</keyword>
<evidence type="ECO:0000259" key="5">
    <source>
        <dbReference type="PROSITE" id="PS01124"/>
    </source>
</evidence>
<dbReference type="SUPFAM" id="SSF46689">
    <property type="entry name" value="Homeodomain-like"/>
    <property type="match status" value="1"/>
</dbReference>